<feature type="domain" description="Helitron helicase-like" evidence="1">
    <location>
        <begin position="1"/>
        <end position="107"/>
    </location>
</feature>
<dbReference type="PANTHER" id="PTHR10492">
    <property type="match status" value="1"/>
</dbReference>
<gene>
    <name evidence="2" type="ORF">ANCDUO_26234</name>
</gene>
<dbReference type="EMBL" id="KN783117">
    <property type="protein sequence ID" value="KIH43754.1"/>
    <property type="molecule type" value="Genomic_DNA"/>
</dbReference>
<dbReference type="Pfam" id="PF14214">
    <property type="entry name" value="Helitron_like_N"/>
    <property type="match status" value="1"/>
</dbReference>
<evidence type="ECO:0000259" key="1">
    <source>
        <dbReference type="Pfam" id="PF14214"/>
    </source>
</evidence>
<dbReference type="OrthoDB" id="5873941at2759"/>
<dbReference type="Proteomes" id="UP000054047">
    <property type="component" value="Unassembled WGS sequence"/>
</dbReference>
<evidence type="ECO:0000313" key="2">
    <source>
        <dbReference type="EMBL" id="KIH43754.1"/>
    </source>
</evidence>
<accession>A0A0C2FA49</accession>
<dbReference type="AlphaFoldDB" id="A0A0C2FA49"/>
<name>A0A0C2FA49_9BILA</name>
<reference evidence="2 3" key="1">
    <citation type="submission" date="2013-12" db="EMBL/GenBank/DDBJ databases">
        <title>Draft genome of the parsitic nematode Ancylostoma duodenale.</title>
        <authorList>
            <person name="Mitreva M."/>
        </authorList>
    </citation>
    <scope>NUCLEOTIDE SEQUENCE [LARGE SCALE GENOMIC DNA]</scope>
    <source>
        <strain evidence="2 3">Zhejiang</strain>
    </source>
</reference>
<dbReference type="InterPro" id="IPR025476">
    <property type="entry name" value="Helitron_helicase-like"/>
</dbReference>
<evidence type="ECO:0000313" key="3">
    <source>
        <dbReference type="Proteomes" id="UP000054047"/>
    </source>
</evidence>
<keyword evidence="3" id="KW-1185">Reference proteome</keyword>
<proteinExistence type="predicted"/>
<organism evidence="2 3">
    <name type="scientific">Ancylostoma duodenale</name>
    <dbReference type="NCBI Taxonomy" id="51022"/>
    <lineage>
        <taxon>Eukaryota</taxon>
        <taxon>Metazoa</taxon>
        <taxon>Ecdysozoa</taxon>
        <taxon>Nematoda</taxon>
        <taxon>Chromadorea</taxon>
        <taxon>Rhabditida</taxon>
        <taxon>Rhabditina</taxon>
        <taxon>Rhabditomorpha</taxon>
        <taxon>Strongyloidea</taxon>
        <taxon>Ancylostomatidae</taxon>
        <taxon>Ancylostomatinae</taxon>
        <taxon>Ancylostoma</taxon>
    </lineage>
</organism>
<protein>
    <recommendedName>
        <fullName evidence="1">Helitron helicase-like domain-containing protein</fullName>
    </recommendedName>
</protein>
<dbReference type="PANTHER" id="PTHR10492:SF57">
    <property type="entry name" value="ATP-DEPENDENT DNA HELICASE"/>
    <property type="match status" value="1"/>
</dbReference>
<sequence length="234" mass="27033">MYAKIESELLLYIRLNQRKLRVDDYIHLRDAIANDGSSTEVGRLVILPATFTGSPRHMHEYAQDAMLYVRSCGRPDLLITFTCNPEWTEIKDELPPVNEIPNPEQDPGLFEIVTKNMIHGPCGPLNPTSPCMKDRKCSKRYPREFIQETQAGNDGYPLYRRRKPGEGGFAAVVKMRVNNQQTEIEVVNRWVVPYNPLLSKMFEAHINVEYCNSVKSIKYICKYVTKGNIWQFFD</sequence>